<evidence type="ECO:0000313" key="2">
    <source>
        <dbReference type="EMBL" id="MBF4374460.1"/>
    </source>
</evidence>
<protein>
    <submittedName>
        <fullName evidence="1">Uncharacterized protein</fullName>
    </submittedName>
</protein>
<keyword evidence="4" id="KW-1185">Reference proteome</keyword>
<name>A0A7U6J539_VIBAN</name>
<dbReference type="AlphaFoldDB" id="A0A7U6J539"/>
<dbReference type="EMBL" id="RDPI01000019">
    <property type="protein sequence ID" value="MBF4374460.1"/>
    <property type="molecule type" value="Genomic_DNA"/>
</dbReference>
<dbReference type="RefSeq" id="WP_116285150.1">
    <property type="nucleotide sequence ID" value="NZ_CP034672.1"/>
</dbReference>
<evidence type="ECO:0000313" key="3">
    <source>
        <dbReference type="Proteomes" id="UP000256923"/>
    </source>
</evidence>
<dbReference type="EMBL" id="CP034672">
    <property type="protein sequence ID" value="AZS26315.1"/>
    <property type="molecule type" value="Genomic_DNA"/>
</dbReference>
<proteinExistence type="predicted"/>
<accession>A0A7U6J539</accession>
<dbReference type="Proteomes" id="UP000726136">
    <property type="component" value="Unassembled WGS sequence"/>
</dbReference>
<organism evidence="1 3">
    <name type="scientific">Vibrio anguillarum</name>
    <name type="common">Listonella anguillarum</name>
    <dbReference type="NCBI Taxonomy" id="55601"/>
    <lineage>
        <taxon>Bacteria</taxon>
        <taxon>Pseudomonadati</taxon>
        <taxon>Pseudomonadota</taxon>
        <taxon>Gammaproteobacteria</taxon>
        <taxon>Vibrionales</taxon>
        <taxon>Vibrionaceae</taxon>
        <taxon>Vibrio</taxon>
    </lineage>
</organism>
<sequence>MCDAVTVNIHQPLRLMPVVFISFKHDDEILSVRQLTLNVNDPNGSEHRSARNTITELLNQDDAHLIRIITSRKQAAFFSDANKAIVWMSEHFFKKN</sequence>
<gene>
    <name evidence="1" type="ORF">DYL72_15515</name>
    <name evidence="2" type="ORF">EAY46_15430</name>
</gene>
<evidence type="ECO:0000313" key="4">
    <source>
        <dbReference type="Proteomes" id="UP000726136"/>
    </source>
</evidence>
<evidence type="ECO:0000313" key="1">
    <source>
        <dbReference type="EMBL" id="AZS26315.1"/>
    </source>
</evidence>
<reference evidence="2 4" key="2">
    <citation type="journal article" date="2021" name="PeerJ">
        <title>Analysis of 44 Vibrio anguillarum genomes reveals high genetic diversity.</title>
        <authorList>
            <person name="Hansen M.J."/>
            <person name="Dalsgaard I."/>
        </authorList>
    </citation>
    <scope>NUCLEOTIDE SEQUENCE [LARGE SCALE GENOMIC DNA]</scope>
    <source>
        <strain evidence="2 4">040915-1/1B</strain>
    </source>
</reference>
<dbReference type="Proteomes" id="UP000256923">
    <property type="component" value="Chromosome 1"/>
</dbReference>
<reference evidence="1 3" key="1">
    <citation type="submission" date="2018-12" db="EMBL/GenBank/DDBJ databases">
        <title>Characterization and Draft Genome of Vibrio anguillarum J360 Marine Pathogen Isolated from an Outbreak in Lumpfish (Cyclopterus lumpus).</title>
        <authorList>
            <person name="Vasquez J.I."/>
            <person name="Cao T."/>
            <person name="Chakraborty S."/>
            <person name="Gnanagobal H."/>
            <person name="Wescot J."/>
            <person name="Boyce D."/>
            <person name="Santander J."/>
        </authorList>
    </citation>
    <scope>NUCLEOTIDE SEQUENCE [LARGE SCALE GENOMIC DNA]</scope>
    <source>
        <strain evidence="1 3">J360</strain>
    </source>
</reference>